<comment type="caution">
    <text evidence="5">The sequence shown here is derived from an EMBL/GenBank/DDBJ whole genome shotgun (WGS) entry which is preliminary data.</text>
</comment>
<dbReference type="InterPro" id="IPR018247">
    <property type="entry name" value="EF_Hand_1_Ca_BS"/>
</dbReference>
<dbReference type="Gene3D" id="1.10.238.10">
    <property type="entry name" value="EF-hand"/>
    <property type="match status" value="1"/>
</dbReference>
<dbReference type="OrthoDB" id="17687at2759"/>
<evidence type="ECO:0000313" key="5">
    <source>
        <dbReference type="EMBL" id="TNN33404.1"/>
    </source>
</evidence>
<accession>A0A4Z2EYH9</accession>
<dbReference type="InterPro" id="IPR011992">
    <property type="entry name" value="EF-hand-dom_pair"/>
</dbReference>
<dbReference type="PROSITE" id="PS00018">
    <property type="entry name" value="EF_HAND_1"/>
    <property type="match status" value="1"/>
</dbReference>
<protein>
    <submittedName>
        <fullName evidence="5">TBC1 domain family member 9B</fullName>
    </submittedName>
</protein>
<feature type="compositionally biased region" description="Basic and acidic residues" evidence="3">
    <location>
        <begin position="302"/>
        <end position="311"/>
    </location>
</feature>
<dbReference type="PANTHER" id="PTHR47666:SF1">
    <property type="entry name" value="PROTEIN VASCULAR ASSOCIATED DEATH 1, CHLOROPLASTIC"/>
    <property type="match status" value="1"/>
</dbReference>
<dbReference type="InterPro" id="IPR002048">
    <property type="entry name" value="EF_hand_dom"/>
</dbReference>
<gene>
    <name evidence="5" type="primary">Tbc1d9b</name>
    <name evidence="5" type="ORF">EYF80_056438</name>
</gene>
<keyword evidence="1" id="KW-0479">Metal-binding</keyword>
<dbReference type="Proteomes" id="UP000314294">
    <property type="component" value="Unassembled WGS sequence"/>
</dbReference>
<dbReference type="EMBL" id="SRLO01002254">
    <property type="protein sequence ID" value="TNN33404.1"/>
    <property type="molecule type" value="Genomic_DNA"/>
</dbReference>
<keyword evidence="2" id="KW-0106">Calcium</keyword>
<evidence type="ECO:0000256" key="2">
    <source>
        <dbReference type="ARBA" id="ARBA00022837"/>
    </source>
</evidence>
<evidence type="ECO:0000256" key="1">
    <source>
        <dbReference type="ARBA" id="ARBA00022723"/>
    </source>
</evidence>
<evidence type="ECO:0000259" key="4">
    <source>
        <dbReference type="PROSITE" id="PS50222"/>
    </source>
</evidence>
<dbReference type="GO" id="GO:0005509">
    <property type="term" value="F:calcium ion binding"/>
    <property type="evidence" value="ECO:0007669"/>
    <property type="project" value="InterPro"/>
</dbReference>
<dbReference type="SUPFAM" id="SSF47473">
    <property type="entry name" value="EF-hand"/>
    <property type="match status" value="1"/>
</dbReference>
<keyword evidence="6" id="KW-1185">Reference proteome</keyword>
<reference evidence="5 6" key="1">
    <citation type="submission" date="2019-03" db="EMBL/GenBank/DDBJ databases">
        <title>First draft genome of Liparis tanakae, snailfish: a comprehensive survey of snailfish specific genes.</title>
        <authorList>
            <person name="Kim W."/>
            <person name="Song I."/>
            <person name="Jeong J.-H."/>
            <person name="Kim D."/>
            <person name="Kim S."/>
            <person name="Ryu S."/>
            <person name="Song J.Y."/>
            <person name="Lee S.K."/>
        </authorList>
    </citation>
    <scope>NUCLEOTIDE SEQUENCE [LARGE SCALE GENOMIC DNA]</scope>
    <source>
        <tissue evidence="5">Muscle</tissue>
    </source>
</reference>
<organism evidence="5 6">
    <name type="scientific">Liparis tanakae</name>
    <name type="common">Tanaka's snailfish</name>
    <dbReference type="NCBI Taxonomy" id="230148"/>
    <lineage>
        <taxon>Eukaryota</taxon>
        <taxon>Metazoa</taxon>
        <taxon>Chordata</taxon>
        <taxon>Craniata</taxon>
        <taxon>Vertebrata</taxon>
        <taxon>Euteleostomi</taxon>
        <taxon>Actinopterygii</taxon>
        <taxon>Neopterygii</taxon>
        <taxon>Teleostei</taxon>
        <taxon>Neoteleostei</taxon>
        <taxon>Acanthomorphata</taxon>
        <taxon>Eupercaria</taxon>
        <taxon>Perciformes</taxon>
        <taxon>Cottioidei</taxon>
        <taxon>Cottales</taxon>
        <taxon>Liparidae</taxon>
        <taxon>Liparis</taxon>
    </lineage>
</organism>
<evidence type="ECO:0000313" key="6">
    <source>
        <dbReference type="Proteomes" id="UP000314294"/>
    </source>
</evidence>
<name>A0A4Z2EYH9_9TELE</name>
<dbReference type="PROSITE" id="PS50222">
    <property type="entry name" value="EF_HAND_2"/>
    <property type="match status" value="1"/>
</dbReference>
<evidence type="ECO:0000256" key="3">
    <source>
        <dbReference type="SAM" id="MobiDB-lite"/>
    </source>
</evidence>
<dbReference type="PANTHER" id="PTHR47666">
    <property type="entry name" value="PROTEIN VASCULAR ASSOCIATED DEATH 1, CHLOROPLASTIC"/>
    <property type="match status" value="1"/>
</dbReference>
<sequence length="311" mass="35071">MTSCYWGSSSSAVQRHDPSLPYLEQYRIDPVQFTQLFTSLAPWVCGGHTSTLSARLFRLLDHNKDGLVNFKEFITGLSGMFHGDLTEKLKLLFKLHLPPALCPEEAESALEATHFFTEEEPQGEKGQDGGGDAEEKKEVKDYRYYLRMWAEEKEPKAESIRDLPRMSQEQFISLCKTLYNLFGEDPLEQQLYHSIATVASLLLRIGEVGKRFAQAPPPPPPREEGAEPDEETEDDAAPTDDGGRRRGSVLDVDWSITFEQVLASLLTEAPLVDFFEKRRDFQGKMAASKAQRAVERQTSSTSDHELTQHSA</sequence>
<feature type="region of interest" description="Disordered" evidence="3">
    <location>
        <begin position="286"/>
        <end position="311"/>
    </location>
</feature>
<feature type="domain" description="EF-hand" evidence="4">
    <location>
        <begin position="48"/>
        <end position="83"/>
    </location>
</feature>
<proteinExistence type="predicted"/>
<feature type="compositionally biased region" description="Acidic residues" evidence="3">
    <location>
        <begin position="226"/>
        <end position="238"/>
    </location>
</feature>
<dbReference type="AlphaFoldDB" id="A0A4Z2EYH9"/>
<feature type="region of interest" description="Disordered" evidence="3">
    <location>
        <begin position="211"/>
        <end position="246"/>
    </location>
</feature>